<gene>
    <name evidence="1" type="ORF">L2E82_08124</name>
</gene>
<accession>A0ACB9G6M4</accession>
<evidence type="ECO:0000313" key="1">
    <source>
        <dbReference type="EMBL" id="KAI3778741.1"/>
    </source>
</evidence>
<evidence type="ECO:0000313" key="2">
    <source>
        <dbReference type="Proteomes" id="UP001055811"/>
    </source>
</evidence>
<organism evidence="1 2">
    <name type="scientific">Cichorium intybus</name>
    <name type="common">Chicory</name>
    <dbReference type="NCBI Taxonomy" id="13427"/>
    <lineage>
        <taxon>Eukaryota</taxon>
        <taxon>Viridiplantae</taxon>
        <taxon>Streptophyta</taxon>
        <taxon>Embryophyta</taxon>
        <taxon>Tracheophyta</taxon>
        <taxon>Spermatophyta</taxon>
        <taxon>Magnoliopsida</taxon>
        <taxon>eudicotyledons</taxon>
        <taxon>Gunneridae</taxon>
        <taxon>Pentapetalae</taxon>
        <taxon>asterids</taxon>
        <taxon>campanulids</taxon>
        <taxon>Asterales</taxon>
        <taxon>Asteraceae</taxon>
        <taxon>Cichorioideae</taxon>
        <taxon>Cichorieae</taxon>
        <taxon>Cichoriinae</taxon>
        <taxon>Cichorium</taxon>
    </lineage>
</organism>
<keyword evidence="2" id="KW-1185">Reference proteome</keyword>
<dbReference type="EMBL" id="CM042010">
    <property type="protein sequence ID" value="KAI3778741.1"/>
    <property type="molecule type" value="Genomic_DNA"/>
</dbReference>
<dbReference type="Proteomes" id="UP001055811">
    <property type="component" value="Linkage Group LG02"/>
</dbReference>
<name>A0ACB9G6M4_CICIN</name>
<reference evidence="2" key="1">
    <citation type="journal article" date="2022" name="Mol. Ecol. Resour.">
        <title>The genomes of chicory, endive, great burdock and yacon provide insights into Asteraceae palaeo-polyploidization history and plant inulin production.</title>
        <authorList>
            <person name="Fan W."/>
            <person name="Wang S."/>
            <person name="Wang H."/>
            <person name="Wang A."/>
            <person name="Jiang F."/>
            <person name="Liu H."/>
            <person name="Zhao H."/>
            <person name="Xu D."/>
            <person name="Zhang Y."/>
        </authorList>
    </citation>
    <scope>NUCLEOTIDE SEQUENCE [LARGE SCALE GENOMIC DNA]</scope>
    <source>
        <strain evidence="2">cv. Punajuju</strain>
    </source>
</reference>
<reference evidence="1 2" key="2">
    <citation type="journal article" date="2022" name="Mol. Ecol. Resour.">
        <title>The genomes of chicory, endive, great burdock and yacon provide insights into Asteraceae paleo-polyploidization history and plant inulin production.</title>
        <authorList>
            <person name="Fan W."/>
            <person name="Wang S."/>
            <person name="Wang H."/>
            <person name="Wang A."/>
            <person name="Jiang F."/>
            <person name="Liu H."/>
            <person name="Zhao H."/>
            <person name="Xu D."/>
            <person name="Zhang Y."/>
        </authorList>
    </citation>
    <scope>NUCLEOTIDE SEQUENCE [LARGE SCALE GENOMIC DNA]</scope>
    <source>
        <strain evidence="2">cv. Punajuju</strain>
        <tissue evidence="1">Leaves</tissue>
    </source>
</reference>
<comment type="caution">
    <text evidence="1">The sequence shown here is derived from an EMBL/GenBank/DDBJ whole genome shotgun (WGS) entry which is preliminary data.</text>
</comment>
<protein>
    <submittedName>
        <fullName evidence="1">Uncharacterized protein</fullName>
    </submittedName>
</protein>
<proteinExistence type="predicted"/>
<sequence length="90" mass="9591">MGLMFGSDKENLSQPAGVVSRAGVHHTQAMDPRISYGLTFDASTINDSIMKVSTIDDSAIDESTTENSTIDTPTIEIYAPTLGILDKSTP</sequence>